<dbReference type="EMBL" id="SLYB01000010">
    <property type="protein sequence ID" value="TCP95193.1"/>
    <property type="molecule type" value="Genomic_DNA"/>
</dbReference>
<gene>
    <name evidence="3" type="ORF">EDC44_11024</name>
</gene>
<dbReference type="SUPFAM" id="SSF54506">
    <property type="entry name" value="Diaminopimelate epimerase-like"/>
    <property type="match status" value="1"/>
</dbReference>
<proteinExistence type="inferred from homology"/>
<evidence type="ECO:0000313" key="4">
    <source>
        <dbReference type="Proteomes" id="UP000295763"/>
    </source>
</evidence>
<comment type="similarity">
    <text evidence="1">Belongs to the PhzF family.</text>
</comment>
<reference evidence="3 4" key="1">
    <citation type="submission" date="2019-03" db="EMBL/GenBank/DDBJ databases">
        <title>Genomic Encyclopedia of Type Strains, Phase IV (KMG-IV): sequencing the most valuable type-strain genomes for metagenomic binning, comparative biology and taxonomic classification.</title>
        <authorList>
            <person name="Goeker M."/>
        </authorList>
    </citation>
    <scope>NUCLEOTIDE SEQUENCE [LARGE SCALE GENOMIC DNA]</scope>
    <source>
        <strain evidence="3 4">DSM 28404</strain>
    </source>
</reference>
<accession>A0A4V2T1W8</accession>
<dbReference type="GO" id="GO:0005737">
    <property type="term" value="C:cytoplasm"/>
    <property type="evidence" value="ECO:0007669"/>
    <property type="project" value="TreeGrafter"/>
</dbReference>
<evidence type="ECO:0000256" key="1">
    <source>
        <dbReference type="ARBA" id="ARBA00008270"/>
    </source>
</evidence>
<dbReference type="GO" id="GO:0016853">
    <property type="term" value="F:isomerase activity"/>
    <property type="evidence" value="ECO:0007669"/>
    <property type="project" value="TreeGrafter"/>
</dbReference>
<dbReference type="PANTHER" id="PTHR13774">
    <property type="entry name" value="PHENAZINE BIOSYNTHESIS PROTEIN"/>
    <property type="match status" value="1"/>
</dbReference>
<evidence type="ECO:0000256" key="2">
    <source>
        <dbReference type="PIRSR" id="PIRSR016184-1"/>
    </source>
</evidence>
<dbReference type="AlphaFoldDB" id="A0A4V2T1W8"/>
<dbReference type="PIRSF" id="PIRSF016184">
    <property type="entry name" value="PhzC_PhzF"/>
    <property type="match status" value="1"/>
</dbReference>
<dbReference type="InterPro" id="IPR003719">
    <property type="entry name" value="Phenazine_PhzF-like"/>
</dbReference>
<sequence length="277" mass="30308">MKSYNYQLVNVFAESHFGGNPLAVFTDADNLTDEQMQLIARQFNLSECVFFQTATDKSAVRKLRIFTPGCELPFAGHPTIGSAFVLHTLLNLGDDYMLETQSGLVEIHHQNDVITLALKNGVKTAECTFSTAQCAELLGLQESDILNADWVNTGTNQLLIRVNSESAVENCKISAALFNQILPNRSVYVWFTANNQAKVRLFFQANGIIAEDPGTGSAAANLGGWCIVNGLSPIDWTINQGDEIDRPNRLSLKVDENKTIFVGGKVIKVGQGELLVP</sequence>
<keyword evidence="4" id="KW-1185">Reference proteome</keyword>
<comment type="caution">
    <text evidence="3">The sequence shown here is derived from an EMBL/GenBank/DDBJ whole genome shotgun (WGS) entry which is preliminary data.</text>
</comment>
<evidence type="ECO:0000313" key="3">
    <source>
        <dbReference type="EMBL" id="TCP95193.1"/>
    </source>
</evidence>
<dbReference type="NCBIfam" id="TIGR00654">
    <property type="entry name" value="PhzF_family"/>
    <property type="match status" value="1"/>
</dbReference>
<protein>
    <submittedName>
        <fullName evidence="3">PhzF family phenazine biosynthesis protein</fullName>
    </submittedName>
</protein>
<dbReference type="PANTHER" id="PTHR13774:SF32">
    <property type="entry name" value="ANTISENSE-ENHANCING SEQUENCE 1"/>
    <property type="match status" value="1"/>
</dbReference>
<dbReference type="Proteomes" id="UP000295763">
    <property type="component" value="Unassembled WGS sequence"/>
</dbReference>
<name>A0A4V2T1W8_9PAST</name>
<dbReference type="Gene3D" id="3.10.310.10">
    <property type="entry name" value="Diaminopimelate Epimerase, Chain A, domain 1"/>
    <property type="match status" value="2"/>
</dbReference>
<feature type="active site" evidence="2">
    <location>
        <position position="47"/>
    </location>
</feature>
<dbReference type="OrthoDB" id="9788221at2"/>
<dbReference type="Pfam" id="PF02567">
    <property type="entry name" value="PhzC-PhzF"/>
    <property type="match status" value="1"/>
</dbReference>
<organism evidence="3 4">
    <name type="scientific">Cricetibacter osteomyelitidis</name>
    <dbReference type="NCBI Taxonomy" id="1521931"/>
    <lineage>
        <taxon>Bacteria</taxon>
        <taxon>Pseudomonadati</taxon>
        <taxon>Pseudomonadota</taxon>
        <taxon>Gammaproteobacteria</taxon>
        <taxon>Pasteurellales</taxon>
        <taxon>Pasteurellaceae</taxon>
        <taxon>Cricetibacter</taxon>
    </lineage>
</organism>